<dbReference type="AlphaFoldDB" id="A0A8B2U2Q8"/>
<accession>A0A8B2U2Q8</accession>
<reference evidence="11 12" key="1">
    <citation type="submission" date="2018-05" db="EMBL/GenBank/DDBJ databases">
        <title>Draft Genome Sequences for a Diverse set of 7 Haemophilus Species.</title>
        <authorList>
            <person name="Nichols M."/>
            <person name="Topaz N."/>
            <person name="Wang X."/>
            <person name="Wang X."/>
            <person name="Boxrud D."/>
        </authorList>
    </citation>
    <scope>NUCLEOTIDE SEQUENCE [LARGE SCALE GENOMIC DNA]</scope>
    <source>
        <strain evidence="11 12">C2001002503</strain>
    </source>
</reference>
<evidence type="ECO:0000256" key="5">
    <source>
        <dbReference type="ARBA" id="ARBA00023136"/>
    </source>
</evidence>
<dbReference type="Proteomes" id="UP000253998">
    <property type="component" value="Unassembled WGS sequence"/>
</dbReference>
<proteinExistence type="inferred from homology"/>
<sequence>MAYTIEEEQELSAIKAWWQENYKFIIVCFVIAFGGVFGWNYWQSYQLQKIHNASAEYEQVLFNYAKDPKAQEEQFSQFIKNNEKTGYAVLALLDKAKIAVENQDFAQAEEALKQAVAQSTDDVLSSVSALRLAAVQFQLGQFDPALDSLKLVKDQAWNGAKNMLVGDIQLAKGDKDAAKSAYQQAQQNATPLEQQLIQVRLNNL</sequence>
<organism evidence="11 12">
    <name type="scientific">Aggregatibacter segnis</name>
    <dbReference type="NCBI Taxonomy" id="739"/>
    <lineage>
        <taxon>Bacteria</taxon>
        <taxon>Pseudomonadati</taxon>
        <taxon>Pseudomonadota</taxon>
        <taxon>Gammaproteobacteria</taxon>
        <taxon>Pasteurellales</taxon>
        <taxon>Pasteurellaceae</taxon>
        <taxon>Aggregatibacter</taxon>
    </lineage>
</organism>
<dbReference type="EMBL" id="QEPM01000002">
    <property type="protein sequence ID" value="RDE71788.1"/>
    <property type="molecule type" value="Genomic_DNA"/>
</dbReference>
<dbReference type="GO" id="GO:0044877">
    <property type="term" value="F:protein-containing complex binding"/>
    <property type="evidence" value="ECO:0007669"/>
    <property type="project" value="InterPro"/>
</dbReference>
<dbReference type="Pfam" id="PF09976">
    <property type="entry name" value="TPR_21"/>
    <property type="match status" value="1"/>
</dbReference>
<evidence type="ECO:0000313" key="11">
    <source>
        <dbReference type="EMBL" id="RDE71788.1"/>
    </source>
</evidence>
<dbReference type="GO" id="GO:0005886">
    <property type="term" value="C:plasma membrane"/>
    <property type="evidence" value="ECO:0007669"/>
    <property type="project" value="UniProtKB-SubCell"/>
</dbReference>
<dbReference type="PANTHER" id="PTHR38035:SF1">
    <property type="entry name" value="ANCILLARY SECYEG TRANSLOCON SUBUNIT"/>
    <property type="match status" value="1"/>
</dbReference>
<name>A0A8B2U2Q8_9PAST</name>
<comment type="subcellular location">
    <subcellularLocation>
        <location evidence="1">Cell membrane</location>
        <topology evidence="1">Single-pass type II membrane protein</topology>
    </subcellularLocation>
</comment>
<keyword evidence="5 9" id="KW-0472">Membrane</keyword>
<dbReference type="Gene3D" id="1.25.40.10">
    <property type="entry name" value="Tetratricopeptide repeat domain"/>
    <property type="match status" value="1"/>
</dbReference>
<evidence type="ECO:0000256" key="6">
    <source>
        <dbReference type="ARBA" id="ARBA00023186"/>
    </source>
</evidence>
<comment type="caution">
    <text evidence="11">The sequence shown here is derived from an EMBL/GenBank/DDBJ whole genome shotgun (WGS) entry which is preliminary data.</text>
</comment>
<dbReference type="InterPro" id="IPR026039">
    <property type="entry name" value="YfgM"/>
</dbReference>
<dbReference type="SUPFAM" id="SSF48452">
    <property type="entry name" value="TPR-like"/>
    <property type="match status" value="1"/>
</dbReference>
<evidence type="ECO:0000256" key="7">
    <source>
        <dbReference type="ARBA" id="ARBA00024197"/>
    </source>
</evidence>
<evidence type="ECO:0000256" key="4">
    <source>
        <dbReference type="ARBA" id="ARBA00022989"/>
    </source>
</evidence>
<evidence type="ECO:0000256" key="3">
    <source>
        <dbReference type="ARBA" id="ARBA00022692"/>
    </source>
</evidence>
<keyword evidence="4 9" id="KW-1133">Transmembrane helix</keyword>
<comment type="similarity">
    <text evidence="7">Belongs to the YfgM family.</text>
</comment>
<dbReference type="PANTHER" id="PTHR38035">
    <property type="entry name" value="UPF0070 PROTEIN YFGM"/>
    <property type="match status" value="1"/>
</dbReference>
<feature type="transmembrane region" description="Helical" evidence="9">
    <location>
        <begin position="24"/>
        <end position="42"/>
    </location>
</feature>
<feature type="domain" description="Ancillary SecYEG translocon subunit/Cell division coordinator CpoB TPR" evidence="10">
    <location>
        <begin position="15"/>
        <end position="204"/>
    </location>
</feature>
<evidence type="ECO:0000256" key="9">
    <source>
        <dbReference type="SAM" id="Phobius"/>
    </source>
</evidence>
<dbReference type="InterPro" id="IPR011990">
    <property type="entry name" value="TPR-like_helical_dom_sf"/>
</dbReference>
<protein>
    <recommendedName>
        <fullName evidence="8">Ancillary SecYEG translocon subunit</fullName>
    </recommendedName>
</protein>
<dbReference type="RefSeq" id="WP_111295388.1">
    <property type="nucleotide sequence ID" value="NZ_CAUOUY010000059.1"/>
</dbReference>
<gene>
    <name evidence="11" type="ORF">DPV83_04340</name>
</gene>
<evidence type="ECO:0000259" key="10">
    <source>
        <dbReference type="Pfam" id="PF09976"/>
    </source>
</evidence>
<keyword evidence="6" id="KW-0143">Chaperone</keyword>
<keyword evidence="3 9" id="KW-0812">Transmembrane</keyword>
<dbReference type="PIRSF" id="PIRSF006170">
    <property type="entry name" value="YfgM"/>
    <property type="match status" value="1"/>
</dbReference>
<evidence type="ECO:0000256" key="1">
    <source>
        <dbReference type="ARBA" id="ARBA00004401"/>
    </source>
</evidence>
<evidence type="ECO:0000256" key="2">
    <source>
        <dbReference type="ARBA" id="ARBA00022475"/>
    </source>
</evidence>
<keyword evidence="2" id="KW-1003">Cell membrane</keyword>
<evidence type="ECO:0000313" key="12">
    <source>
        <dbReference type="Proteomes" id="UP000253998"/>
    </source>
</evidence>
<evidence type="ECO:0000256" key="8">
    <source>
        <dbReference type="ARBA" id="ARBA00024235"/>
    </source>
</evidence>
<dbReference type="InterPro" id="IPR018704">
    <property type="entry name" value="SecYEG/CpoB_TPR"/>
</dbReference>